<name>A0ABU1GTZ7_9GAMM</name>
<evidence type="ECO:0000313" key="2">
    <source>
        <dbReference type="EMBL" id="MDR5895067.1"/>
    </source>
</evidence>
<dbReference type="PANTHER" id="PTHR42678:SF34">
    <property type="entry name" value="OS04G0183300 PROTEIN"/>
    <property type="match status" value="1"/>
</dbReference>
<dbReference type="InterPro" id="IPR023631">
    <property type="entry name" value="Amidase_dom"/>
</dbReference>
<dbReference type="SUPFAM" id="SSF75304">
    <property type="entry name" value="Amidase signature (AS) enzymes"/>
    <property type="match status" value="1"/>
</dbReference>
<organism evidence="2 3">
    <name type="scientific">Larsenimonas suaedae</name>
    <dbReference type="NCBI Taxonomy" id="1851019"/>
    <lineage>
        <taxon>Bacteria</taxon>
        <taxon>Pseudomonadati</taxon>
        <taxon>Pseudomonadota</taxon>
        <taxon>Gammaproteobacteria</taxon>
        <taxon>Oceanospirillales</taxon>
        <taxon>Halomonadaceae</taxon>
        <taxon>Larsenimonas</taxon>
    </lineage>
</organism>
<sequence>MALPRSVYPRGIHRSILGLIIALVMLLTSMVSASDSRADGFSPFQKTVPELVAALNDGRISSTELVQWYLRRIRAFDDTGPGVNAILRVNPRALDQARAIDRARARGDEVGPLAGVPFLVKDNINVQGLPTTGGSVALRNAMPRDDAFLIKRLRRAGAIVLAKANMTEFAASFGQPGYSSLGGTTRNPYNPDRYASGSSSGPAAGVAANLAAFAVGTDTEGSVRGPASVTGLVGLRPTYGLISRSGILPLSPTFDTPGPLTRSVSGSALITRVMAGTDSDDDATERLTASMLKTLGKVGPATLEGLKVGRVTGLDGGNAQIDDAMTPLVASLEQGGAVVSPVQLPRAFDRLWSRVIAPVQNAEFRPAMERFLGNSVTGAPPNMNDIIARCEENNRHNPHQQVNPERIEGMEHTLGRRDTVSPDYLDTLSYTLPKLRERLVALMDEQHLDVLIFPTRECPAHPRTPSGKAGFTCTRVDHDPIGYLATVTGAPELTLPLGMTEAGMPFGVSLLARPFEENTLFALGQALFKQSPAPRYTPELAPGWYQRLSLP</sequence>
<dbReference type="EMBL" id="JARWAO010000001">
    <property type="protein sequence ID" value="MDR5895067.1"/>
    <property type="molecule type" value="Genomic_DNA"/>
</dbReference>
<dbReference type="Gene3D" id="3.90.1300.10">
    <property type="entry name" value="Amidase signature (AS) domain"/>
    <property type="match status" value="1"/>
</dbReference>
<dbReference type="Proteomes" id="UP001269375">
    <property type="component" value="Unassembled WGS sequence"/>
</dbReference>
<dbReference type="InterPro" id="IPR036928">
    <property type="entry name" value="AS_sf"/>
</dbReference>
<accession>A0ABU1GTZ7</accession>
<comment type="caution">
    <text evidence="2">The sequence shown here is derived from an EMBL/GenBank/DDBJ whole genome shotgun (WGS) entry which is preliminary data.</text>
</comment>
<proteinExistence type="predicted"/>
<feature type="domain" description="Amidase" evidence="1">
    <location>
        <begin position="64"/>
        <end position="520"/>
    </location>
</feature>
<reference evidence="2 3" key="1">
    <citation type="submission" date="2023-04" db="EMBL/GenBank/DDBJ databases">
        <title>A long-awaited taxogenomic arrangement of the family Halomonadaceae.</title>
        <authorList>
            <person name="De La Haba R."/>
            <person name="Chuvochina M."/>
            <person name="Wittouck S."/>
            <person name="Arahal D.R."/>
            <person name="Sanchez-Porro C."/>
            <person name="Hugenholtz P."/>
            <person name="Ventosa A."/>
        </authorList>
    </citation>
    <scope>NUCLEOTIDE SEQUENCE [LARGE SCALE GENOMIC DNA]</scope>
    <source>
        <strain evidence="2 3">DSM 22428</strain>
    </source>
</reference>
<protein>
    <submittedName>
        <fullName evidence="2">Amidase</fullName>
    </submittedName>
</protein>
<keyword evidence="3" id="KW-1185">Reference proteome</keyword>
<dbReference type="PANTHER" id="PTHR42678">
    <property type="entry name" value="AMIDASE"/>
    <property type="match status" value="1"/>
</dbReference>
<dbReference type="RefSeq" id="WP_251592308.1">
    <property type="nucleotide sequence ID" value="NZ_JAMLJI010000002.1"/>
</dbReference>
<gene>
    <name evidence="2" type="ORF">QC825_03115</name>
</gene>
<evidence type="ECO:0000259" key="1">
    <source>
        <dbReference type="Pfam" id="PF01425"/>
    </source>
</evidence>
<dbReference type="Pfam" id="PF01425">
    <property type="entry name" value="Amidase"/>
    <property type="match status" value="1"/>
</dbReference>
<evidence type="ECO:0000313" key="3">
    <source>
        <dbReference type="Proteomes" id="UP001269375"/>
    </source>
</evidence>